<dbReference type="Proteomes" id="UP000694941">
    <property type="component" value="Unplaced"/>
</dbReference>
<dbReference type="Pfam" id="PF08236">
    <property type="entry name" value="SRI"/>
    <property type="match status" value="1"/>
</dbReference>
<dbReference type="InterPro" id="IPR001650">
    <property type="entry name" value="Helicase_C-like"/>
</dbReference>
<evidence type="ECO:0000256" key="1">
    <source>
        <dbReference type="ARBA" id="ARBA00004123"/>
    </source>
</evidence>
<dbReference type="PANTHER" id="PTHR13710">
    <property type="entry name" value="DNA HELICASE RECQ FAMILY MEMBER"/>
    <property type="match status" value="1"/>
</dbReference>
<dbReference type="Gene3D" id="3.40.50.300">
    <property type="entry name" value="P-loop containing nucleotide triphosphate hydrolases"/>
    <property type="match status" value="2"/>
</dbReference>
<comment type="catalytic activity">
    <reaction evidence="9 10">
        <text>ATP + H2O = ADP + phosphate + H(+)</text>
        <dbReference type="Rhea" id="RHEA:13065"/>
        <dbReference type="ChEBI" id="CHEBI:15377"/>
        <dbReference type="ChEBI" id="CHEBI:15378"/>
        <dbReference type="ChEBI" id="CHEBI:30616"/>
        <dbReference type="ChEBI" id="CHEBI:43474"/>
        <dbReference type="ChEBI" id="CHEBI:456216"/>
    </reaction>
</comment>
<dbReference type="SMART" id="SM00487">
    <property type="entry name" value="DEXDc"/>
    <property type="match status" value="1"/>
</dbReference>
<evidence type="ECO:0000256" key="2">
    <source>
        <dbReference type="ARBA" id="ARBA00005446"/>
    </source>
</evidence>
<evidence type="ECO:0000256" key="5">
    <source>
        <dbReference type="ARBA" id="ARBA00022806"/>
    </source>
</evidence>
<dbReference type="Pfam" id="PF00271">
    <property type="entry name" value="Helicase_C"/>
    <property type="match status" value="1"/>
</dbReference>
<comment type="catalytic activity">
    <reaction evidence="8 10">
        <text>Couples ATP hydrolysis with the unwinding of duplex DNA by translocating in the 3'-5' direction.</text>
        <dbReference type="EC" id="5.6.2.4"/>
    </reaction>
</comment>
<accession>A0ABM1BK78</accession>
<dbReference type="InterPro" id="IPR011545">
    <property type="entry name" value="DEAD/DEAH_box_helicase_dom"/>
</dbReference>
<evidence type="ECO:0000313" key="16">
    <source>
        <dbReference type="RefSeq" id="XP_022251707.1"/>
    </source>
</evidence>
<protein>
    <recommendedName>
        <fullName evidence="10">ATP-dependent DNA helicase</fullName>
        <ecNumber evidence="10">5.6.2.4</ecNumber>
    </recommendedName>
</protein>
<dbReference type="EC" id="5.6.2.4" evidence="10"/>
<dbReference type="GeneID" id="106467800"/>
<dbReference type="Pfam" id="PF00270">
    <property type="entry name" value="DEAD"/>
    <property type="match status" value="1"/>
</dbReference>
<evidence type="ECO:0000256" key="9">
    <source>
        <dbReference type="ARBA" id="ARBA00049360"/>
    </source>
</evidence>
<evidence type="ECO:0000313" key="14">
    <source>
        <dbReference type="Proteomes" id="UP000694941"/>
    </source>
</evidence>
<evidence type="ECO:0000259" key="13">
    <source>
        <dbReference type="PROSITE" id="PS51194"/>
    </source>
</evidence>
<evidence type="ECO:0000256" key="4">
    <source>
        <dbReference type="ARBA" id="ARBA00022801"/>
    </source>
</evidence>
<evidence type="ECO:0000256" key="10">
    <source>
        <dbReference type="RuleBase" id="RU364117"/>
    </source>
</evidence>
<dbReference type="InterPro" id="IPR027417">
    <property type="entry name" value="P-loop_NTPase"/>
</dbReference>
<reference evidence="15 16" key="1">
    <citation type="submission" date="2025-05" db="UniProtKB">
        <authorList>
            <consortium name="RefSeq"/>
        </authorList>
    </citation>
    <scope>IDENTIFICATION</scope>
    <source>
        <tissue evidence="15 16">Muscle</tissue>
    </source>
</reference>
<dbReference type="PANTHER" id="PTHR13710:SF152">
    <property type="entry name" value="ATP-DEPENDENT DNA HELICASE Q5"/>
    <property type="match status" value="1"/>
</dbReference>
<dbReference type="InterPro" id="IPR013257">
    <property type="entry name" value="SRI"/>
</dbReference>
<gene>
    <name evidence="15 16" type="primary">LOC106467800</name>
</gene>
<evidence type="ECO:0000256" key="6">
    <source>
        <dbReference type="ARBA" id="ARBA00022840"/>
    </source>
</evidence>
<organism evidence="14 15">
    <name type="scientific">Limulus polyphemus</name>
    <name type="common">Atlantic horseshoe crab</name>
    <dbReference type="NCBI Taxonomy" id="6850"/>
    <lineage>
        <taxon>Eukaryota</taxon>
        <taxon>Metazoa</taxon>
        <taxon>Ecdysozoa</taxon>
        <taxon>Arthropoda</taxon>
        <taxon>Chelicerata</taxon>
        <taxon>Merostomata</taxon>
        <taxon>Xiphosura</taxon>
        <taxon>Limulidae</taxon>
        <taxon>Limulus</taxon>
    </lineage>
</organism>
<comment type="similarity">
    <text evidence="2 10">Belongs to the helicase family. RecQ subfamily.</text>
</comment>
<feature type="domain" description="Helicase ATP-binding" evidence="12">
    <location>
        <begin position="51"/>
        <end position="227"/>
    </location>
</feature>
<evidence type="ECO:0000256" key="3">
    <source>
        <dbReference type="ARBA" id="ARBA00022741"/>
    </source>
</evidence>
<sequence length="934" mass="106255">MNGKEVARENQPNSYQYQCSSTGFKGKVIETLNNVFGFQDFINSVQEDAIKSVASASQDVFISMPTGAGKSLCYQLPALAGQRNGVTVVISPLIASMTVQVKQLQSRGICAETLNCTVSKEEIARVSEDLCSAYPCTKLLYVTPEQVFTDEFHSILDQLCKNRMFAYVAVDEAHCVSQWSHDFHPHYLKLGELRKKYSRVPWVALTITVSVTVMNDVLYYLNLKPPVAVFKASSFRSNIYYDVVFKECMDNPFDDLKSFALSALGKEWEFTKRGSGIVYCQTKESCEMVADKLTKLGLNSRPCHAGLKDEDQSQAQHDWMLGKISVIVTTIGFRKGTDIPSVRFVAHWSVAHSVDGYYQESGQAGGDGQPARCRIYYSREDRNLIMDILKKDEQAAKTQEEKIKAHSAYKSFKIMRKYCEEAHCRHSFLMKEFGDELYKCKKYCDVCYKPRSVDRRLDHFEATRVSKKKNSNHSVETSNELYEVERLEQKKEIYNCKNTSGDTNREDHIDRAVNSLSNTIKAELGKVKDEKLIKPPKNSRVLEPLSSFILDVNVNTREEYLSKLEEEIKANYNTCTPLLSGFRLEEQDILDCATDKEFSIFKTKKNIDMYKKEFAQVFKALRESSKNLELHPLLVCFDESHSASKRARNDTLVSGKDISKERSYSLCDTVTKSSLLKQEKLFSSSKDLASSTNLSNIAVIQRSSNFGYQLKNLIPSCASYSSIFTGTQNMVLKRNEVQDYEILKTLNSTEEEKKESSFSFERPPFAYERTGGPVEMDIEKIGANNYEYETCSSSFNPLMNNFIEIDNRSGTNNKSISRCVEKEEKSVSSNSGNSTFPQKRETHDNNNIEIAKKAKIMQSASTNPVHLKSAADLVRKFLNPKYKENKLSKEMFKKICRTLSHRLVDQNQVTEKHAKEAVDELFQKKRALNSIDDV</sequence>
<evidence type="ECO:0000259" key="12">
    <source>
        <dbReference type="PROSITE" id="PS51192"/>
    </source>
</evidence>
<dbReference type="PROSITE" id="PS51194">
    <property type="entry name" value="HELICASE_CTER"/>
    <property type="match status" value="1"/>
</dbReference>
<dbReference type="Pfam" id="PF16124">
    <property type="entry name" value="RecQ_Zn_bind"/>
    <property type="match status" value="1"/>
</dbReference>
<dbReference type="InterPro" id="IPR004589">
    <property type="entry name" value="DNA_helicase_ATP-dep_RecQ"/>
</dbReference>
<keyword evidence="3 10" id="KW-0547">Nucleotide-binding</keyword>
<dbReference type="RefSeq" id="XP_022251707.1">
    <property type="nucleotide sequence ID" value="XM_022395999.1"/>
</dbReference>
<dbReference type="SMART" id="SM00490">
    <property type="entry name" value="HELICc"/>
    <property type="match status" value="1"/>
</dbReference>
<keyword evidence="7 10" id="KW-0539">Nucleus</keyword>
<comment type="subcellular location">
    <subcellularLocation>
        <location evidence="1 10">Nucleus</location>
    </subcellularLocation>
</comment>
<feature type="region of interest" description="Disordered" evidence="11">
    <location>
        <begin position="822"/>
        <end position="843"/>
    </location>
</feature>
<evidence type="ECO:0000256" key="7">
    <source>
        <dbReference type="ARBA" id="ARBA00023242"/>
    </source>
</evidence>
<evidence type="ECO:0000256" key="8">
    <source>
        <dbReference type="ARBA" id="ARBA00034617"/>
    </source>
</evidence>
<keyword evidence="14" id="KW-1185">Reference proteome</keyword>
<evidence type="ECO:0000313" key="15">
    <source>
        <dbReference type="RefSeq" id="XP_013783632.1"/>
    </source>
</evidence>
<feature type="domain" description="Helicase C-terminal" evidence="13">
    <location>
        <begin position="255"/>
        <end position="404"/>
    </location>
</feature>
<name>A0ABM1BK78_LIMPO</name>
<keyword evidence="4 10" id="KW-0378">Hydrolase</keyword>
<evidence type="ECO:0000256" key="11">
    <source>
        <dbReference type="SAM" id="MobiDB-lite"/>
    </source>
</evidence>
<dbReference type="PROSITE" id="PS51192">
    <property type="entry name" value="HELICASE_ATP_BIND_1"/>
    <property type="match status" value="1"/>
</dbReference>
<dbReference type="NCBIfam" id="TIGR00614">
    <property type="entry name" value="recQ_fam"/>
    <property type="match status" value="1"/>
</dbReference>
<proteinExistence type="inferred from homology"/>
<dbReference type="InterPro" id="IPR014001">
    <property type="entry name" value="Helicase_ATP-bd"/>
</dbReference>
<keyword evidence="5 10" id="KW-0347">Helicase</keyword>
<keyword evidence="6 10" id="KW-0067">ATP-binding</keyword>
<dbReference type="InterPro" id="IPR032284">
    <property type="entry name" value="RecQ_Zn-bd"/>
</dbReference>
<dbReference type="SUPFAM" id="SSF52540">
    <property type="entry name" value="P-loop containing nucleoside triphosphate hydrolases"/>
    <property type="match status" value="1"/>
</dbReference>
<dbReference type="RefSeq" id="XP_013783632.1">
    <property type="nucleotide sequence ID" value="XM_013928178.2"/>
</dbReference>